<dbReference type="InterPro" id="IPR019762">
    <property type="entry name" value="Dynamin_GTPase_CS"/>
</dbReference>
<dbReference type="Pfam" id="PF02212">
    <property type="entry name" value="GED"/>
    <property type="match status" value="1"/>
</dbReference>
<evidence type="ECO:0000259" key="4">
    <source>
        <dbReference type="PROSITE" id="PS51388"/>
    </source>
</evidence>
<dbReference type="Gene3D" id="3.40.50.300">
    <property type="entry name" value="P-loop containing nucleotide triphosphate hydrolases"/>
    <property type="match status" value="1"/>
</dbReference>
<dbReference type="SMART" id="SM00053">
    <property type="entry name" value="DYNc"/>
    <property type="match status" value="1"/>
</dbReference>
<evidence type="ECO:0000256" key="3">
    <source>
        <dbReference type="RuleBase" id="RU003932"/>
    </source>
</evidence>
<evidence type="ECO:0000313" key="6">
    <source>
        <dbReference type="EMBL" id="CAD7697844.1"/>
    </source>
</evidence>
<sequence length="635" mass="70389">MDNVVSLVSRLQAACTVLGDTVGDDGPRQLPSLWERLPSIVVIGGQSSGKSSVLEAVVGKDFLPRGTGIVTRRPLVLQLVHLEDKDAQEFGEFPHYKGKKYYDFGKIRQEIEDETDRALGNKAVKAVSPEPIHLTVSSPNVPNLTLVDMPGLTKVPIDGQPATIVQDIEDMVRKYVTVESAVILAVTPANADLATSDALRLARDVDPSGDRTIGVLTKIDIMDRGTSVRDILEGDTLRLKHGWVGVVNRGQADINSKMTMQDARKKEKEFFDGASNYRHLENVGTGFLADKLSKHLLQEIKKALPSIMASIKQDIISLERECEALGPAVMDSRGKMLHFILKRVGDFECAFKDLVDKGKGGGERILEVFERKLHSDLHALPFNDILAVDNVRRIISEADGLRPHLIAPEAGYRRLLEAGLLLMRDPAQGAVEEVHRILLSVIDKALMSEKCAGLTKYSMLVAEIQNCAIVRLEALKEGAHTMVKTLVEMESSYLSANIFRHIMELQSKASTSDEARIALKEFKTLSGRDISDRLMSDQGGQYYLKKIASQVSAYLNFVRRQLLNTIPKAVVHSQVLKAKGGLLEPFQEDVAGRDEAELSRLLHEDPDVTRRRNACRRRLELLTKAQEEIASAKFW</sequence>
<dbReference type="PANTHER" id="PTHR11566:SF223">
    <property type="entry name" value="PROTEIN 1C, PUTATIVE, EXPRESSED-RELATED"/>
    <property type="match status" value="1"/>
</dbReference>
<dbReference type="SMART" id="SM00302">
    <property type="entry name" value="GED"/>
    <property type="match status" value="1"/>
</dbReference>
<gene>
    <name evidence="6" type="ORF">OSTQU699_LOCUS3205</name>
</gene>
<keyword evidence="1 3" id="KW-0547">Nucleotide-binding</keyword>
<keyword evidence="2 3" id="KW-0342">GTP-binding</keyword>
<dbReference type="AlphaFoldDB" id="A0A8S1J2L9"/>
<reference evidence="6" key="1">
    <citation type="submission" date="2020-12" db="EMBL/GenBank/DDBJ databases">
        <authorList>
            <person name="Iha C."/>
        </authorList>
    </citation>
    <scope>NUCLEOTIDE SEQUENCE</scope>
</reference>
<dbReference type="GO" id="GO:0005874">
    <property type="term" value="C:microtubule"/>
    <property type="evidence" value="ECO:0007669"/>
    <property type="project" value="TreeGrafter"/>
</dbReference>
<evidence type="ECO:0000256" key="1">
    <source>
        <dbReference type="ARBA" id="ARBA00022741"/>
    </source>
</evidence>
<accession>A0A8S1J2L9</accession>
<name>A0A8S1J2L9_9CHLO</name>
<dbReference type="PROSITE" id="PS00410">
    <property type="entry name" value="G_DYNAMIN_1"/>
    <property type="match status" value="1"/>
</dbReference>
<dbReference type="GO" id="GO:0005525">
    <property type="term" value="F:GTP binding"/>
    <property type="evidence" value="ECO:0007669"/>
    <property type="project" value="UniProtKB-KW"/>
</dbReference>
<organism evidence="6 7">
    <name type="scientific">Ostreobium quekettii</name>
    <dbReference type="NCBI Taxonomy" id="121088"/>
    <lineage>
        <taxon>Eukaryota</taxon>
        <taxon>Viridiplantae</taxon>
        <taxon>Chlorophyta</taxon>
        <taxon>core chlorophytes</taxon>
        <taxon>Ulvophyceae</taxon>
        <taxon>TCBD clade</taxon>
        <taxon>Bryopsidales</taxon>
        <taxon>Ostreobineae</taxon>
        <taxon>Ostreobiaceae</taxon>
        <taxon>Ostreobium</taxon>
    </lineage>
</organism>
<feature type="domain" description="GED" evidence="4">
    <location>
        <begin position="544"/>
        <end position="635"/>
    </location>
</feature>
<dbReference type="Proteomes" id="UP000708148">
    <property type="component" value="Unassembled WGS sequence"/>
</dbReference>
<dbReference type="PRINTS" id="PR00195">
    <property type="entry name" value="DYNAMIN"/>
</dbReference>
<dbReference type="Pfam" id="PF00350">
    <property type="entry name" value="Dynamin_N"/>
    <property type="match status" value="1"/>
</dbReference>
<dbReference type="InterPro" id="IPR020850">
    <property type="entry name" value="GED_dom"/>
</dbReference>
<dbReference type="GO" id="GO:0016020">
    <property type="term" value="C:membrane"/>
    <property type="evidence" value="ECO:0007669"/>
    <property type="project" value="TreeGrafter"/>
</dbReference>
<dbReference type="InterPro" id="IPR003130">
    <property type="entry name" value="GED"/>
</dbReference>
<dbReference type="Pfam" id="PF01031">
    <property type="entry name" value="Dynamin_M"/>
    <property type="match status" value="1"/>
</dbReference>
<dbReference type="PROSITE" id="PS51388">
    <property type="entry name" value="GED"/>
    <property type="match status" value="1"/>
</dbReference>
<dbReference type="CDD" id="cd08771">
    <property type="entry name" value="DLP_1"/>
    <property type="match status" value="1"/>
</dbReference>
<dbReference type="InterPro" id="IPR027417">
    <property type="entry name" value="P-loop_NTPase"/>
</dbReference>
<comment type="similarity">
    <text evidence="3">Belongs to the TRAFAC class dynamin-like GTPase superfamily. Dynamin/Fzo/YdjA family.</text>
</comment>
<evidence type="ECO:0000313" key="7">
    <source>
        <dbReference type="Proteomes" id="UP000708148"/>
    </source>
</evidence>
<dbReference type="SUPFAM" id="SSF52540">
    <property type="entry name" value="P-loop containing nucleoside triphosphate hydrolases"/>
    <property type="match status" value="1"/>
</dbReference>
<dbReference type="GO" id="GO:0008017">
    <property type="term" value="F:microtubule binding"/>
    <property type="evidence" value="ECO:0007669"/>
    <property type="project" value="TreeGrafter"/>
</dbReference>
<dbReference type="GO" id="GO:0005737">
    <property type="term" value="C:cytoplasm"/>
    <property type="evidence" value="ECO:0007669"/>
    <property type="project" value="TreeGrafter"/>
</dbReference>
<dbReference type="InterPro" id="IPR001401">
    <property type="entry name" value="Dynamin_GTPase"/>
</dbReference>
<comment type="caution">
    <text evidence="6">The sequence shown here is derived from an EMBL/GenBank/DDBJ whole genome shotgun (WGS) entry which is preliminary data.</text>
</comment>
<feature type="domain" description="Dynamin-type G" evidence="5">
    <location>
        <begin position="34"/>
        <end position="305"/>
    </location>
</feature>
<evidence type="ECO:0000256" key="2">
    <source>
        <dbReference type="ARBA" id="ARBA00023134"/>
    </source>
</evidence>
<dbReference type="InterPro" id="IPR030381">
    <property type="entry name" value="G_DYNAMIN_dom"/>
</dbReference>
<dbReference type="GO" id="GO:0003924">
    <property type="term" value="F:GTPase activity"/>
    <property type="evidence" value="ECO:0007669"/>
    <property type="project" value="InterPro"/>
</dbReference>
<dbReference type="InterPro" id="IPR000375">
    <property type="entry name" value="Dynamin_stalk"/>
</dbReference>
<evidence type="ECO:0000259" key="5">
    <source>
        <dbReference type="PROSITE" id="PS51718"/>
    </source>
</evidence>
<dbReference type="OrthoDB" id="5061070at2759"/>
<dbReference type="PANTHER" id="PTHR11566">
    <property type="entry name" value="DYNAMIN"/>
    <property type="match status" value="1"/>
</dbReference>
<protein>
    <submittedName>
        <fullName evidence="6">Uncharacterized protein</fullName>
    </submittedName>
</protein>
<dbReference type="EMBL" id="CAJHUC010000720">
    <property type="protein sequence ID" value="CAD7697844.1"/>
    <property type="molecule type" value="Genomic_DNA"/>
</dbReference>
<proteinExistence type="inferred from homology"/>
<dbReference type="InterPro" id="IPR022812">
    <property type="entry name" value="Dynamin"/>
</dbReference>
<dbReference type="FunFam" id="3.40.50.300:FF:003751">
    <property type="entry name" value="Dynamin-related GTPase"/>
    <property type="match status" value="1"/>
</dbReference>
<keyword evidence="7" id="KW-1185">Reference proteome</keyword>
<dbReference type="InterPro" id="IPR045063">
    <property type="entry name" value="Dynamin_N"/>
</dbReference>
<dbReference type="Gene3D" id="1.20.120.1240">
    <property type="entry name" value="Dynamin, middle domain"/>
    <property type="match status" value="1"/>
</dbReference>
<dbReference type="PROSITE" id="PS51718">
    <property type="entry name" value="G_DYNAMIN_2"/>
    <property type="match status" value="1"/>
</dbReference>